<reference evidence="2" key="2">
    <citation type="journal article" date="2022" name="Nat. Biotechnol.">
        <title>Carbon-negative production of acetone and isopropanol by gas fermentation at industrial pilot scale.</title>
        <authorList>
            <person name="Liew F.E."/>
            <person name="Nogle R."/>
            <person name="Abdalla T."/>
            <person name="Rasor B.J."/>
            <person name="Canter C."/>
            <person name="Jensen R.O."/>
            <person name="Wang L."/>
            <person name="Strutz J."/>
            <person name="Chirania P."/>
            <person name="De Tissera S."/>
            <person name="Mueller A.P."/>
            <person name="Ruan Z."/>
            <person name="Gao A."/>
            <person name="Tran L."/>
            <person name="Engle N.L."/>
            <person name="Bromley J.C."/>
            <person name="Daniell J."/>
            <person name="Conrado R."/>
            <person name="Tschaplinski T.J."/>
            <person name="Giannone R.J."/>
            <person name="Hettich R.L."/>
            <person name="Karim A.S."/>
            <person name="Simpson S.D."/>
            <person name="Brown S.D."/>
            <person name="Leang C."/>
            <person name="Jewett M.C."/>
            <person name="Kopke M."/>
        </authorList>
    </citation>
    <scope>NUCLEOTIDE SEQUENCE</scope>
    <source>
        <strain evidence="2">DJ015</strain>
    </source>
</reference>
<gene>
    <name evidence="2" type="ORF">HGI39_06435</name>
</gene>
<reference evidence="2" key="1">
    <citation type="submission" date="2020-04" db="EMBL/GenBank/DDBJ databases">
        <authorList>
            <person name="Brown S."/>
        </authorList>
    </citation>
    <scope>NUCLEOTIDE SEQUENCE</scope>
    <source>
        <strain evidence="2">DJ015</strain>
    </source>
</reference>
<proteinExistence type="predicted"/>
<dbReference type="RefSeq" id="WP_171780291.1">
    <property type="nucleotide sequence ID" value="NZ_JABAGV010000012.1"/>
</dbReference>
<evidence type="ECO:0000313" key="2">
    <source>
        <dbReference type="EMBL" id="MBC2474353.1"/>
    </source>
</evidence>
<sequence>MKDEKIERTMIKEINNFTEFGISLDTKEVRDIIINICYGIYVLPEIQREFVWKTHKEIQFITDLFFNFNNVQICGGDKVIVLKPKGREYYYLMDGQQRLSSILDFLYSSKLNISNIIPKNLKELMETCKSKTNRDKILNLSPDELGLTLKTTNIELKNEEIRKYLNGKKATDLSEELILALLKRTFRIEIITVPDNVELIKRIQKMFLDINNRVNITEGEKIKAQYYYTKYYKNRYDLAVKFSKYIKIRDNSFTKLISALIDIDKAREGKYGASFTERKKYIERKNQEVDYISETEELNLKIMGILLDIFEDKSVLTEFNYKTNLWNKYTNIAVIVPWFLAIEELLLQEIDEKVFGEKREKILEEWRNVTNKSKLKNNTLTQKWIEGKTDHSANKEKIIDRKEVIIDLLKMSIS</sequence>
<organism evidence="2 3">
    <name type="scientific">Clostridium beijerinckii</name>
    <name type="common">Clostridium MP</name>
    <dbReference type="NCBI Taxonomy" id="1520"/>
    <lineage>
        <taxon>Bacteria</taxon>
        <taxon>Bacillati</taxon>
        <taxon>Bacillota</taxon>
        <taxon>Clostridia</taxon>
        <taxon>Eubacteriales</taxon>
        <taxon>Clostridiaceae</taxon>
        <taxon>Clostridium</taxon>
    </lineage>
</organism>
<dbReference type="Proteomes" id="UP001194098">
    <property type="component" value="Unassembled WGS sequence"/>
</dbReference>
<dbReference type="EMBL" id="JABAGV010000012">
    <property type="protein sequence ID" value="MBC2474353.1"/>
    <property type="molecule type" value="Genomic_DNA"/>
</dbReference>
<evidence type="ECO:0000259" key="1">
    <source>
        <dbReference type="Pfam" id="PF03235"/>
    </source>
</evidence>
<comment type="caution">
    <text evidence="2">The sequence shown here is derived from an EMBL/GenBank/DDBJ whole genome shotgun (WGS) entry which is preliminary data.</text>
</comment>
<protein>
    <submittedName>
        <fullName evidence="2">DUF262 domain-containing protein</fullName>
    </submittedName>
</protein>
<name>A0AAW3W7A4_CLOBE</name>
<dbReference type="InterPro" id="IPR004919">
    <property type="entry name" value="GmrSD_N"/>
</dbReference>
<evidence type="ECO:0000313" key="3">
    <source>
        <dbReference type="Proteomes" id="UP001194098"/>
    </source>
</evidence>
<accession>A0AAW3W7A4</accession>
<dbReference type="Pfam" id="PF03235">
    <property type="entry name" value="GmrSD_N"/>
    <property type="match status" value="1"/>
</dbReference>
<feature type="domain" description="GmrSD restriction endonucleases N-terminal" evidence="1">
    <location>
        <begin position="31"/>
        <end position="226"/>
    </location>
</feature>
<dbReference type="AlphaFoldDB" id="A0AAW3W7A4"/>